<proteinExistence type="predicted"/>
<comment type="caution">
    <text evidence="3">The sequence shown here is derived from an EMBL/GenBank/DDBJ whole genome shotgun (WGS) entry which is preliminary data.</text>
</comment>
<evidence type="ECO:0000313" key="3">
    <source>
        <dbReference type="EMBL" id="RXG14018.1"/>
    </source>
</evidence>
<dbReference type="EMBL" id="QOVI01000004">
    <property type="protein sequence ID" value="RXG14018.1"/>
    <property type="molecule type" value="Genomic_DNA"/>
</dbReference>
<evidence type="ECO:0000259" key="2">
    <source>
        <dbReference type="Pfam" id="PF01841"/>
    </source>
</evidence>
<evidence type="ECO:0000256" key="1">
    <source>
        <dbReference type="SAM" id="SignalP"/>
    </source>
</evidence>
<feature type="signal peptide" evidence="1">
    <location>
        <begin position="1"/>
        <end position="22"/>
    </location>
</feature>
<dbReference type="PROSITE" id="PS51257">
    <property type="entry name" value="PROKAR_LIPOPROTEIN"/>
    <property type="match status" value="1"/>
</dbReference>
<accession>A0A4Q0NSN8</accession>
<feature type="chain" id="PRO_5020411125" description="Transglutaminase-like domain-containing protein" evidence="1">
    <location>
        <begin position="23"/>
        <end position="662"/>
    </location>
</feature>
<dbReference type="RefSeq" id="WP_161567081.1">
    <property type="nucleotide sequence ID" value="NZ_QOVI01000004.1"/>
</dbReference>
<name>A0A4Q0NSN8_9FLAO</name>
<dbReference type="InterPro" id="IPR002931">
    <property type="entry name" value="Transglutaminase-like"/>
</dbReference>
<sequence>MKSLRVTFYSILYLIFSCTVLSAQDYELEDVSEAELTLEVYAKDSTAPAAYLNKVRETYFDYDSNDDGWIIVTEVTERIKILNKEGLNYATKKIRLYNGDSGKELVDDIKGVTYNFNSGQIEKSKLDKDAIFKTERSERWDETAFTMPAAQVGSVVEWSYKMVSPFYKIDDLIIQEDIPVIDYYAKIRTPGMFQFRRIKKGYFDIMPKESVQRGGITVNGDFNQSNYFNYQELVAEYEQKDVPALKKEVYIINPDNYRRSIIYELISTNFNDNKREYSTTWEEVARTIFKHDDFGGELKSTRFLEEAAAEILAANKTQDAKIKAALRFVKSKISWNGNYGKYTDEGIDKAYKNGSGNVSEINLLLTALLRECGVSAHPVLLGTKRFGIPHFPTLEGYNYVVVGIRSEMQTILLDATDKWSAPNILPTRVYNWKGRMVNEKGVSQEIDLFETIKPQIDRYVKAVLNEDGSLEGELKQRFSSLEALKIRHSVGTQDVKNWGEKRLDYFGLDELTAHQLKDLNKLEKPIVESFQFKIDQAVDQVPGQIFLNPLLFFRERESPFKSDERISPIDFDYPFTHNTNISIELPAGYAVASLPESTKIALPDDMGIFLYTIHEQNNILQVMTRINLNSTFMPADYYQTLKEFFKIRIDKENEKVILKKSI</sequence>
<keyword evidence="1" id="KW-0732">Signal</keyword>
<dbReference type="Proteomes" id="UP000289821">
    <property type="component" value="Unassembled WGS sequence"/>
</dbReference>
<feature type="domain" description="Transglutaminase-like" evidence="2">
    <location>
        <begin position="307"/>
        <end position="379"/>
    </location>
</feature>
<protein>
    <recommendedName>
        <fullName evidence="2">Transglutaminase-like domain-containing protein</fullName>
    </recommendedName>
</protein>
<reference evidence="3 4" key="1">
    <citation type="submission" date="2018-07" db="EMBL/GenBank/DDBJ databases">
        <title>Leeuwenhoekiella genomics.</title>
        <authorList>
            <person name="Tahon G."/>
            <person name="Willems A."/>
        </authorList>
    </citation>
    <scope>NUCLEOTIDE SEQUENCE [LARGE SCALE GENOMIC DNA]</scope>
    <source>
        <strain evidence="3 4">R-50232</strain>
    </source>
</reference>
<dbReference type="Gene3D" id="2.60.120.1130">
    <property type="match status" value="1"/>
</dbReference>
<gene>
    <name evidence="3" type="ORF">DSM04_104123</name>
</gene>
<dbReference type="Gene3D" id="3.10.620.30">
    <property type="match status" value="1"/>
</dbReference>
<dbReference type="Gene3D" id="2.60.40.3140">
    <property type="match status" value="1"/>
</dbReference>
<evidence type="ECO:0000313" key="4">
    <source>
        <dbReference type="Proteomes" id="UP000289821"/>
    </source>
</evidence>
<dbReference type="AlphaFoldDB" id="A0A4Q0NSN8"/>
<keyword evidence="4" id="KW-1185">Reference proteome</keyword>
<dbReference type="Pfam" id="PF01841">
    <property type="entry name" value="Transglut_core"/>
    <property type="match status" value="1"/>
</dbReference>
<organism evidence="3 4">
    <name type="scientific">Leeuwenhoekiella aestuarii</name>
    <dbReference type="NCBI Taxonomy" id="2249426"/>
    <lineage>
        <taxon>Bacteria</taxon>
        <taxon>Pseudomonadati</taxon>
        <taxon>Bacteroidota</taxon>
        <taxon>Flavobacteriia</taxon>
        <taxon>Flavobacteriales</taxon>
        <taxon>Flavobacteriaceae</taxon>
        <taxon>Leeuwenhoekiella</taxon>
    </lineage>
</organism>